<keyword evidence="9" id="KW-1185">Reference proteome</keyword>
<dbReference type="InterPro" id="IPR005913">
    <property type="entry name" value="dTDP_dehydrorham_reduct"/>
</dbReference>
<dbReference type="SUPFAM" id="SSF51735">
    <property type="entry name" value="NAD(P)-binding Rossmann-fold domains"/>
    <property type="match status" value="1"/>
</dbReference>
<dbReference type="Proteomes" id="UP001230915">
    <property type="component" value="Unassembled WGS sequence"/>
</dbReference>
<accession>A0ABU0ZYJ5</accession>
<organism evidence="8 9">
    <name type="scientific">Mesonia profundi</name>
    <dbReference type="NCBI Taxonomy" id="3070998"/>
    <lineage>
        <taxon>Bacteria</taxon>
        <taxon>Pseudomonadati</taxon>
        <taxon>Bacteroidota</taxon>
        <taxon>Flavobacteriia</taxon>
        <taxon>Flavobacteriales</taxon>
        <taxon>Flavobacteriaceae</taxon>
        <taxon>Mesonia</taxon>
    </lineage>
</organism>
<dbReference type="Gene3D" id="3.40.50.720">
    <property type="entry name" value="NAD(P)-binding Rossmann-like Domain"/>
    <property type="match status" value="1"/>
</dbReference>
<keyword evidence="6 8" id="KW-0560">Oxidoreductase</keyword>
<comment type="pathway">
    <text evidence="1 6">Carbohydrate biosynthesis; dTDP-L-rhamnose biosynthesis.</text>
</comment>
<dbReference type="EC" id="1.1.1.133" evidence="3 6"/>
<reference evidence="8 9" key="1">
    <citation type="submission" date="2023-08" db="EMBL/GenBank/DDBJ databases">
        <title>Mesonia sp. MT50, isolated from deep-sea sediment of the Mariana Trench.</title>
        <authorList>
            <person name="Fu H."/>
        </authorList>
    </citation>
    <scope>NUCLEOTIDE SEQUENCE [LARGE SCALE GENOMIC DNA]</scope>
    <source>
        <strain evidence="8 9">MT50</strain>
    </source>
</reference>
<gene>
    <name evidence="8" type="primary">rfbD</name>
    <name evidence="8" type="ORF">RBU60_03040</name>
</gene>
<dbReference type="NCBIfam" id="TIGR01214">
    <property type="entry name" value="rmlD"/>
    <property type="match status" value="1"/>
</dbReference>
<evidence type="ECO:0000259" key="7">
    <source>
        <dbReference type="Pfam" id="PF04321"/>
    </source>
</evidence>
<proteinExistence type="inferred from homology"/>
<dbReference type="PANTHER" id="PTHR10491:SF4">
    <property type="entry name" value="METHIONINE ADENOSYLTRANSFERASE 2 SUBUNIT BETA"/>
    <property type="match status" value="1"/>
</dbReference>
<evidence type="ECO:0000256" key="3">
    <source>
        <dbReference type="ARBA" id="ARBA00012929"/>
    </source>
</evidence>
<evidence type="ECO:0000256" key="2">
    <source>
        <dbReference type="ARBA" id="ARBA00010944"/>
    </source>
</evidence>
<protein>
    <recommendedName>
        <fullName evidence="4 6">dTDP-4-dehydrorhamnose reductase</fullName>
        <ecNumber evidence="3 6">1.1.1.133</ecNumber>
    </recommendedName>
</protein>
<evidence type="ECO:0000256" key="6">
    <source>
        <dbReference type="RuleBase" id="RU364082"/>
    </source>
</evidence>
<dbReference type="Gene3D" id="3.90.25.10">
    <property type="entry name" value="UDP-galactose 4-epimerase, domain 1"/>
    <property type="match status" value="1"/>
</dbReference>
<dbReference type="InterPro" id="IPR036291">
    <property type="entry name" value="NAD(P)-bd_dom_sf"/>
</dbReference>
<dbReference type="GO" id="GO:0008831">
    <property type="term" value="F:dTDP-4-dehydrorhamnose reductase activity"/>
    <property type="evidence" value="ECO:0007669"/>
    <property type="project" value="UniProtKB-EC"/>
</dbReference>
<dbReference type="Pfam" id="PF04321">
    <property type="entry name" value="RmlD_sub_bind"/>
    <property type="match status" value="1"/>
</dbReference>
<dbReference type="EMBL" id="JAVHUL010000005">
    <property type="protein sequence ID" value="MDQ7916537.1"/>
    <property type="molecule type" value="Genomic_DNA"/>
</dbReference>
<feature type="domain" description="RmlD-like substrate binding" evidence="7">
    <location>
        <begin position="1"/>
        <end position="280"/>
    </location>
</feature>
<comment type="function">
    <text evidence="6">Catalyzes the reduction of dTDP-6-deoxy-L-lyxo-4-hexulose to yield dTDP-L-rhamnose.</text>
</comment>
<name>A0ABU0ZYJ5_9FLAO</name>
<comment type="similarity">
    <text evidence="2 6">Belongs to the dTDP-4-dehydrorhamnose reductase family.</text>
</comment>
<comment type="catalytic activity">
    <reaction evidence="5">
        <text>dTDP-beta-L-rhamnose + NADP(+) = dTDP-4-dehydro-beta-L-rhamnose + NADPH + H(+)</text>
        <dbReference type="Rhea" id="RHEA:21796"/>
        <dbReference type="ChEBI" id="CHEBI:15378"/>
        <dbReference type="ChEBI" id="CHEBI:57510"/>
        <dbReference type="ChEBI" id="CHEBI:57783"/>
        <dbReference type="ChEBI" id="CHEBI:58349"/>
        <dbReference type="ChEBI" id="CHEBI:62830"/>
        <dbReference type="EC" id="1.1.1.133"/>
    </reaction>
</comment>
<evidence type="ECO:0000313" key="8">
    <source>
        <dbReference type="EMBL" id="MDQ7916537.1"/>
    </source>
</evidence>
<evidence type="ECO:0000256" key="1">
    <source>
        <dbReference type="ARBA" id="ARBA00004781"/>
    </source>
</evidence>
<dbReference type="CDD" id="cd05254">
    <property type="entry name" value="dTDP_HR_like_SDR_e"/>
    <property type="match status" value="1"/>
</dbReference>
<sequence>MKILVTGASGQLGQCLQVMAKNYPQFTFTFKNSKELNIASAEAIETIFSQNTFDYCINAAAYTNVEQAESDSENAFLINAEAVKYLAEACKEYETKLIHISTDYVFDGEKESPYTEEDQVNPINVYGASKLKGEQYLQQILKEHYILRTSWLYSSLGHNFLKTILKKAAEGASLQITTQQQGNPTNANDLATAILHIINKDKDAYGVYHFSNQGKATWYDFAKAIIDLQPYKEVSLTASNAYKTKAKRPNNSCLNKEKIMSTFNFSILDWEESLGKLYQENFLSK</sequence>
<evidence type="ECO:0000256" key="5">
    <source>
        <dbReference type="ARBA" id="ARBA00048200"/>
    </source>
</evidence>
<evidence type="ECO:0000313" key="9">
    <source>
        <dbReference type="Proteomes" id="UP001230915"/>
    </source>
</evidence>
<dbReference type="PANTHER" id="PTHR10491">
    <property type="entry name" value="DTDP-4-DEHYDRORHAMNOSE REDUCTASE"/>
    <property type="match status" value="1"/>
</dbReference>
<dbReference type="RefSeq" id="WP_308863188.1">
    <property type="nucleotide sequence ID" value="NZ_JAVHUL010000005.1"/>
</dbReference>
<evidence type="ECO:0000256" key="4">
    <source>
        <dbReference type="ARBA" id="ARBA00017099"/>
    </source>
</evidence>
<dbReference type="InterPro" id="IPR029903">
    <property type="entry name" value="RmlD-like-bd"/>
</dbReference>
<comment type="caution">
    <text evidence="8">The sequence shown here is derived from an EMBL/GenBank/DDBJ whole genome shotgun (WGS) entry which is preliminary data.</text>
</comment>
<keyword evidence="6" id="KW-0521">NADP</keyword>